<feature type="compositionally biased region" description="Basic and acidic residues" evidence="1">
    <location>
        <begin position="733"/>
        <end position="774"/>
    </location>
</feature>
<feature type="compositionally biased region" description="Low complexity" evidence="1">
    <location>
        <begin position="179"/>
        <end position="189"/>
    </location>
</feature>
<feature type="region of interest" description="Disordered" evidence="1">
    <location>
        <begin position="1"/>
        <end position="80"/>
    </location>
</feature>
<feature type="compositionally biased region" description="Basic and acidic residues" evidence="1">
    <location>
        <begin position="300"/>
        <end position="318"/>
    </location>
</feature>
<feature type="region of interest" description="Disordered" evidence="1">
    <location>
        <begin position="688"/>
        <end position="774"/>
    </location>
</feature>
<feature type="region of interest" description="Disordered" evidence="1">
    <location>
        <begin position="113"/>
        <end position="574"/>
    </location>
</feature>
<dbReference type="PANTHER" id="PTHR14739">
    <property type="entry name" value="MICROTUBULE-ASSOCIATED PROTEIN 9"/>
    <property type="match status" value="1"/>
</dbReference>
<sequence length="855" mass="97559">MDVIDAVPRPRRERPKDSFQSELKAKLRQRKSVGLAADVTDSDDDGFNTNYDYQSNKARPGSAKRRADHSPDLGYGLGTTTMRSKDLKKLIATNNYEDEDDDDEEVMAATSGKIFGGSWQPSGVKSPSPRQESKFLRKNTKDQSSTLDSLFGRKTPTYDSLSKEEIIFGRKTPIEGKKSPSSGSSMPGMDKQWQPPSFRSASPGITNEQNKGSPRVTPTDSLLESISETPREKMTPRLQRGQKPDTSPRQTSFDAKPKPQARNKDLSRTSPANLDVERLLNKTPTLGMENNSKRSTPTYDLERNTKRTTPTKDLDQSSKKTPGTESILKRTTPTIEFEHNKKRTTPTFEDESMKRTTPTLDLFGRTRAASKEELDSYITRDKDVKKDVQKQPSGRSPSPEMKPSGLRSKTSEKSTNKVSFEGKKSPSFLKTVSTEKKFPEKVEKPQSQNPSLFDLVTGTGTVAETKPQAKSRKSKAAEEDSMLDDIFGSGKKTVVPADGRKSPGTLGRKTPEVLRKSLNDVSNTVNQPIYQQQKPDDTSSLCEELPPDPNRKSAAELSKAEGEKHKTERARQESFIDTVAGAQTMEYIAPAKKIRPVTASAKVKHRPTPRYGTLPGQTATLTQRQFNSTGDIRDAVYEEWYKEHVKAARQRKKVEERKAKEEEEKKMKEKERIRLEAEASYKSWAKTKKEISLTEREKREQEEALKKQKEEQEKEQKILESQKSFESWRKKKESVLKKEQKKKEALLMQTQEEKEREKREKEKDRKTAFNGWERKKKQDLLKQINQKKSLNKSAQQLKAEEQEALRKKEEEAIEQYNNWLEEKEKQAKKEKQRKMMEDEFKPAWFPASRTIPFGR</sequence>
<feature type="compositionally biased region" description="Basic and acidic residues" evidence="1">
    <location>
        <begin position="433"/>
        <end position="444"/>
    </location>
</feature>
<dbReference type="InterPro" id="IPR026106">
    <property type="entry name" value="MAP9"/>
</dbReference>
<dbReference type="GO" id="GO:0090307">
    <property type="term" value="P:mitotic spindle assembly"/>
    <property type="evidence" value="ECO:0007669"/>
    <property type="project" value="TreeGrafter"/>
</dbReference>
<gene>
    <name evidence="2" type="ORF">GSLYS_00002366001</name>
</gene>
<dbReference type="GO" id="GO:0000281">
    <property type="term" value="P:mitotic cytokinesis"/>
    <property type="evidence" value="ECO:0007669"/>
    <property type="project" value="InterPro"/>
</dbReference>
<feature type="compositionally biased region" description="Polar residues" evidence="1">
    <location>
        <begin position="244"/>
        <end position="253"/>
    </location>
</feature>
<feature type="compositionally biased region" description="Polar residues" evidence="1">
    <location>
        <begin position="194"/>
        <end position="228"/>
    </location>
</feature>
<feature type="compositionally biased region" description="Polar residues" evidence="1">
    <location>
        <begin position="319"/>
        <end position="334"/>
    </location>
</feature>
<dbReference type="EMBL" id="CAXITT010000028">
    <property type="protein sequence ID" value="CAL1528196.1"/>
    <property type="molecule type" value="Genomic_DNA"/>
</dbReference>
<feature type="compositionally biased region" description="Polar residues" evidence="1">
    <location>
        <begin position="519"/>
        <end position="541"/>
    </location>
</feature>
<evidence type="ECO:0008006" key="4">
    <source>
        <dbReference type="Google" id="ProtNLM"/>
    </source>
</evidence>
<feature type="compositionally biased region" description="Polar residues" evidence="1">
    <location>
        <begin position="119"/>
        <end position="130"/>
    </location>
</feature>
<feature type="compositionally biased region" description="Basic and acidic residues" evidence="1">
    <location>
        <begin position="688"/>
        <end position="720"/>
    </location>
</feature>
<evidence type="ECO:0000313" key="3">
    <source>
        <dbReference type="Proteomes" id="UP001497497"/>
    </source>
</evidence>
<feature type="compositionally biased region" description="Basic and acidic residues" evidence="1">
    <location>
        <begin position="653"/>
        <end position="671"/>
    </location>
</feature>
<accession>A0AAV2H3G4</accession>
<feature type="compositionally biased region" description="Polar residues" evidence="1">
    <location>
        <begin position="47"/>
        <end position="57"/>
    </location>
</feature>
<reference evidence="2 3" key="1">
    <citation type="submission" date="2024-04" db="EMBL/GenBank/DDBJ databases">
        <authorList>
            <consortium name="Genoscope - CEA"/>
            <person name="William W."/>
        </authorList>
    </citation>
    <scope>NUCLEOTIDE SEQUENCE [LARGE SCALE GENOMIC DNA]</scope>
</reference>
<dbReference type="GO" id="GO:0008017">
    <property type="term" value="F:microtubule binding"/>
    <property type="evidence" value="ECO:0007669"/>
    <property type="project" value="TreeGrafter"/>
</dbReference>
<feature type="compositionally biased region" description="Basic and acidic residues" evidence="1">
    <location>
        <begin position="8"/>
        <end position="25"/>
    </location>
</feature>
<dbReference type="AlphaFoldDB" id="A0AAV2H3G4"/>
<feature type="region of interest" description="Disordered" evidence="1">
    <location>
        <begin position="648"/>
        <end position="671"/>
    </location>
</feature>
<feature type="compositionally biased region" description="Basic and acidic residues" evidence="1">
    <location>
        <begin position="509"/>
        <end position="518"/>
    </location>
</feature>
<feature type="compositionally biased region" description="Polar residues" evidence="1">
    <location>
        <begin position="282"/>
        <end position="298"/>
    </location>
</feature>
<feature type="compositionally biased region" description="Basic and acidic residues" evidence="1">
    <location>
        <begin position="161"/>
        <end position="178"/>
    </location>
</feature>
<keyword evidence="3" id="KW-1185">Reference proteome</keyword>
<evidence type="ECO:0000313" key="2">
    <source>
        <dbReference type="EMBL" id="CAL1528196.1"/>
    </source>
</evidence>
<feature type="compositionally biased region" description="Basic and acidic residues" evidence="1">
    <location>
        <begin position="409"/>
        <end position="424"/>
    </location>
</feature>
<protein>
    <recommendedName>
        <fullName evidence="4">Microtubule-associated protein 9</fullName>
    </recommendedName>
</protein>
<dbReference type="Proteomes" id="UP001497497">
    <property type="component" value="Unassembled WGS sequence"/>
</dbReference>
<name>A0AAV2H3G4_LYMST</name>
<feature type="compositionally biased region" description="Basic and acidic residues" evidence="1">
    <location>
        <begin position="131"/>
        <end position="141"/>
    </location>
</feature>
<evidence type="ECO:0000256" key="1">
    <source>
        <dbReference type="SAM" id="MobiDB-lite"/>
    </source>
</evidence>
<feature type="region of interest" description="Disordered" evidence="1">
    <location>
        <begin position="598"/>
        <end position="617"/>
    </location>
</feature>
<organism evidence="2 3">
    <name type="scientific">Lymnaea stagnalis</name>
    <name type="common">Great pond snail</name>
    <name type="synonym">Helix stagnalis</name>
    <dbReference type="NCBI Taxonomy" id="6523"/>
    <lineage>
        <taxon>Eukaryota</taxon>
        <taxon>Metazoa</taxon>
        <taxon>Spiralia</taxon>
        <taxon>Lophotrochozoa</taxon>
        <taxon>Mollusca</taxon>
        <taxon>Gastropoda</taxon>
        <taxon>Heterobranchia</taxon>
        <taxon>Euthyneura</taxon>
        <taxon>Panpulmonata</taxon>
        <taxon>Hygrophila</taxon>
        <taxon>Lymnaeoidea</taxon>
        <taxon>Lymnaeidae</taxon>
        <taxon>Lymnaea</taxon>
    </lineage>
</organism>
<proteinExistence type="predicted"/>
<dbReference type="GO" id="GO:0000235">
    <property type="term" value="C:astral microtubule"/>
    <property type="evidence" value="ECO:0007669"/>
    <property type="project" value="TreeGrafter"/>
</dbReference>
<dbReference type="PANTHER" id="PTHR14739:SF9">
    <property type="entry name" value="MICROTUBULE-ASSOCIATED PROTEIN 9"/>
    <property type="match status" value="1"/>
</dbReference>
<feature type="compositionally biased region" description="Basic and acidic residues" evidence="1">
    <location>
        <begin position="549"/>
        <end position="574"/>
    </location>
</feature>
<dbReference type="GO" id="GO:1902412">
    <property type="term" value="P:regulation of mitotic cytokinesis"/>
    <property type="evidence" value="ECO:0007669"/>
    <property type="project" value="TreeGrafter"/>
</dbReference>
<feature type="compositionally biased region" description="Basic and acidic residues" evidence="1">
    <location>
        <begin position="369"/>
        <end position="389"/>
    </location>
</feature>
<comment type="caution">
    <text evidence="2">The sequence shown here is derived from an EMBL/GenBank/DDBJ whole genome shotgun (WGS) entry which is preliminary data.</text>
</comment>